<dbReference type="EMBL" id="QXGB01000469">
    <property type="protein sequence ID" value="KAE9213766.1"/>
    <property type="molecule type" value="Genomic_DNA"/>
</dbReference>
<dbReference type="PANTHER" id="PTHR19818">
    <property type="entry name" value="ZINC FINGER PROTEIN ZIC AND GLI"/>
    <property type="match status" value="1"/>
</dbReference>
<dbReference type="GO" id="GO:0000981">
    <property type="term" value="F:DNA-binding transcription factor activity, RNA polymerase II-specific"/>
    <property type="evidence" value="ECO:0007669"/>
    <property type="project" value="TreeGrafter"/>
</dbReference>
<evidence type="ECO:0000256" key="4">
    <source>
        <dbReference type="ARBA" id="ARBA00022771"/>
    </source>
</evidence>
<dbReference type="Gene3D" id="3.30.160.60">
    <property type="entry name" value="Classic Zinc Finger"/>
    <property type="match status" value="4"/>
</dbReference>
<evidence type="ECO:0000313" key="10">
    <source>
        <dbReference type="EMBL" id="KAE9213766.1"/>
    </source>
</evidence>
<dbReference type="GO" id="GO:0008270">
    <property type="term" value="F:zinc ion binding"/>
    <property type="evidence" value="ECO:0007669"/>
    <property type="project" value="UniProtKB-KW"/>
</dbReference>
<dbReference type="GO" id="GO:0045944">
    <property type="term" value="P:positive regulation of transcription by RNA polymerase II"/>
    <property type="evidence" value="ECO:0007669"/>
    <property type="project" value="UniProtKB-ARBA"/>
</dbReference>
<dbReference type="InterPro" id="IPR050329">
    <property type="entry name" value="GLI_C2H2-zinc-finger"/>
</dbReference>
<keyword evidence="2" id="KW-0479">Metal-binding</keyword>
<dbReference type="EMBL" id="QXFZ01000487">
    <property type="protein sequence ID" value="KAE9114481.1"/>
    <property type="molecule type" value="Genomic_DNA"/>
</dbReference>
<dbReference type="FunFam" id="3.30.160.60:FF:000342">
    <property type="entry name" value="zinc finger protein 394"/>
    <property type="match status" value="1"/>
</dbReference>
<evidence type="ECO:0000313" key="11">
    <source>
        <dbReference type="EMBL" id="KAE9311469.1"/>
    </source>
</evidence>
<dbReference type="InterPro" id="IPR013087">
    <property type="entry name" value="Znf_C2H2_type"/>
</dbReference>
<dbReference type="Proteomes" id="UP000437068">
    <property type="component" value="Unassembled WGS sequence"/>
</dbReference>
<evidence type="ECO:0000256" key="3">
    <source>
        <dbReference type="ARBA" id="ARBA00022737"/>
    </source>
</evidence>
<evidence type="ECO:0000256" key="1">
    <source>
        <dbReference type="ARBA" id="ARBA00006991"/>
    </source>
</evidence>
<feature type="region of interest" description="Disordered" evidence="7">
    <location>
        <begin position="565"/>
        <end position="591"/>
    </location>
</feature>
<evidence type="ECO:0000313" key="15">
    <source>
        <dbReference type="Proteomes" id="UP000441208"/>
    </source>
</evidence>
<dbReference type="EMBL" id="QXFY01000467">
    <property type="protein sequence ID" value="KAE9343483.1"/>
    <property type="molecule type" value="Genomic_DNA"/>
</dbReference>
<evidence type="ECO:0000259" key="8">
    <source>
        <dbReference type="PROSITE" id="PS50157"/>
    </source>
</evidence>
<dbReference type="Proteomes" id="UP000486351">
    <property type="component" value="Unassembled WGS sequence"/>
</dbReference>
<dbReference type="GO" id="GO:0000978">
    <property type="term" value="F:RNA polymerase II cis-regulatory region sequence-specific DNA binding"/>
    <property type="evidence" value="ECO:0007669"/>
    <property type="project" value="TreeGrafter"/>
</dbReference>
<dbReference type="AlphaFoldDB" id="A0A6A4DUI7"/>
<dbReference type="InterPro" id="IPR036236">
    <property type="entry name" value="Znf_C2H2_sf"/>
</dbReference>
<feature type="region of interest" description="Disordered" evidence="7">
    <location>
        <begin position="169"/>
        <end position="210"/>
    </location>
</feature>
<organism evidence="11 14">
    <name type="scientific">Phytophthora fragariae</name>
    <dbReference type="NCBI Taxonomy" id="53985"/>
    <lineage>
        <taxon>Eukaryota</taxon>
        <taxon>Sar</taxon>
        <taxon>Stramenopiles</taxon>
        <taxon>Oomycota</taxon>
        <taxon>Peronosporomycetes</taxon>
        <taxon>Peronosporales</taxon>
        <taxon>Peronosporaceae</taxon>
        <taxon>Phytophthora</taxon>
    </lineage>
</organism>
<gene>
    <name evidence="11" type="ORF">PF001_g9709</name>
    <name evidence="10" type="ORF">PF005_g10083</name>
    <name evidence="9" type="ORF">PF007_g10358</name>
    <name evidence="12" type="ORF">PF008_g9659</name>
</gene>
<dbReference type="SMART" id="SM00355">
    <property type="entry name" value="ZnF_C2H2"/>
    <property type="match status" value="4"/>
</dbReference>
<dbReference type="Proteomes" id="UP000441208">
    <property type="component" value="Unassembled WGS sequence"/>
</dbReference>
<keyword evidence="5" id="KW-0862">Zinc</keyword>
<feature type="domain" description="C2H2-type" evidence="8">
    <location>
        <begin position="149"/>
        <end position="178"/>
    </location>
</feature>
<dbReference type="Proteomes" id="UP000433483">
    <property type="component" value="Unassembled WGS sequence"/>
</dbReference>
<evidence type="ECO:0000256" key="5">
    <source>
        <dbReference type="ARBA" id="ARBA00022833"/>
    </source>
</evidence>
<keyword evidence="3" id="KW-0677">Repeat</keyword>
<evidence type="ECO:0000256" key="7">
    <source>
        <dbReference type="SAM" id="MobiDB-lite"/>
    </source>
</evidence>
<sequence length="644" mass="68608">MEMAPLALSTKVEAMSLEGVDGLSSSAANSKAIGAADSDMKFEGLNPLPEPQTQADKKKVFRCTFPGCGREFQLKGNLKRHGNIHNGDKQFACKFCGKRFLRKADMEVHYRVHTGEKPYRCKYQQCGKCFARRSDLLSHERTHTGRKPFACAFPGCDRSFARKFDLHKHQRLHEDQPGSSGRGKTKKRKLSPCSTSTPTPKRVDSGDESCDCPSDVAAPLEGSSRAAAAAVSADVLQPARVQTQIPAPITSTCTSTRRKVPATAACVDTPTRPMRYELKCAENHIHSPPACFAALSSLDAFLLSQEMLDLSRPLTLDAFPPHCPSTSIGTSCCPAHLELRPPPPEDTTGTKVSNGSDMLDQLFSTFSAPVATAPASREALGSNPSMVGGLTTSNGLHTPQLNSSLPGPVTSVASASQTLLEPSLAFISPVENGSTLAPGNLLSRSTAAMGFGFAASSSTAPNGQAAAGGIVSNIENVNATNVLSASLVTSNGAAAPAPVDQAKAIPEKVCLSTPASSLLDYSRHNRSCGHLSIQHGNHRDYVVQNHLVCQDSVTRLGELQRASANGKAQAKKTAAGEPAKCASPKDTHRPGCGHLPVRHKDHIDYVVEDNLICQQASWLEDDNLELLGDDFWDFYGAIDAFPTN</sequence>
<proteinExistence type="inferred from homology"/>
<dbReference type="FunFam" id="3.30.160.60:FF:000125">
    <property type="entry name" value="Putative zinc finger protein 143"/>
    <property type="match status" value="1"/>
</dbReference>
<evidence type="ECO:0000256" key="6">
    <source>
        <dbReference type="PROSITE-ProRule" id="PRU00042"/>
    </source>
</evidence>
<accession>A0A6A4DUI7</accession>
<keyword evidence="4 6" id="KW-0863">Zinc-finger</keyword>
<evidence type="ECO:0000313" key="9">
    <source>
        <dbReference type="EMBL" id="KAE9114481.1"/>
    </source>
</evidence>
<feature type="domain" description="C2H2-type" evidence="8">
    <location>
        <begin position="61"/>
        <end position="90"/>
    </location>
</feature>
<dbReference type="PROSITE" id="PS00028">
    <property type="entry name" value="ZINC_FINGER_C2H2_1"/>
    <property type="match status" value="4"/>
</dbReference>
<dbReference type="PROSITE" id="PS50157">
    <property type="entry name" value="ZINC_FINGER_C2H2_2"/>
    <property type="match status" value="4"/>
</dbReference>
<feature type="domain" description="C2H2-type" evidence="8">
    <location>
        <begin position="91"/>
        <end position="118"/>
    </location>
</feature>
<feature type="domain" description="C2H2-type" evidence="8">
    <location>
        <begin position="119"/>
        <end position="148"/>
    </location>
</feature>
<dbReference type="SUPFAM" id="SSF57667">
    <property type="entry name" value="beta-beta-alpha zinc fingers"/>
    <property type="match status" value="3"/>
</dbReference>
<evidence type="ECO:0000256" key="2">
    <source>
        <dbReference type="ARBA" id="ARBA00022723"/>
    </source>
</evidence>
<comment type="similarity">
    <text evidence="1">Belongs to the krueppel C2H2-type zinc-finger protein family.</text>
</comment>
<dbReference type="EMBL" id="QXGE01000473">
    <property type="protein sequence ID" value="KAE9311469.1"/>
    <property type="molecule type" value="Genomic_DNA"/>
</dbReference>
<dbReference type="Pfam" id="PF00096">
    <property type="entry name" value="zf-C2H2"/>
    <property type="match status" value="4"/>
</dbReference>
<evidence type="ECO:0000313" key="14">
    <source>
        <dbReference type="Proteomes" id="UP000437068"/>
    </source>
</evidence>
<dbReference type="OrthoDB" id="3437960at2759"/>
<dbReference type="FunFam" id="3.30.160.60:FF:001963">
    <property type="entry name" value="Replication initiator 1"/>
    <property type="match status" value="1"/>
</dbReference>
<comment type="caution">
    <text evidence="11">The sequence shown here is derived from an EMBL/GenBank/DDBJ whole genome shotgun (WGS) entry which is preliminary data.</text>
</comment>
<evidence type="ECO:0000313" key="13">
    <source>
        <dbReference type="Proteomes" id="UP000433483"/>
    </source>
</evidence>
<reference evidence="13 14" key="1">
    <citation type="submission" date="2018-08" db="EMBL/GenBank/DDBJ databases">
        <title>Genomic investigation of the strawberry pathogen Phytophthora fragariae indicates pathogenicity is determined by transcriptional variation in three key races.</title>
        <authorList>
            <person name="Adams T.M."/>
            <person name="Armitage A.D."/>
            <person name="Sobczyk M.K."/>
            <person name="Bates H.J."/>
            <person name="Dunwell J.M."/>
            <person name="Nellist C.F."/>
            <person name="Harrison R.J."/>
        </authorList>
    </citation>
    <scope>NUCLEOTIDE SEQUENCE [LARGE SCALE GENOMIC DNA]</scope>
    <source>
        <strain evidence="11 14">A4</strain>
        <strain evidence="10 13">NOV-27</strain>
        <strain evidence="9 15">NOV-71</strain>
        <strain evidence="12 16">NOV-77</strain>
    </source>
</reference>
<keyword evidence="13" id="KW-1185">Reference proteome</keyword>
<name>A0A6A4DUI7_9STRA</name>
<dbReference type="GO" id="GO:0005634">
    <property type="term" value="C:nucleus"/>
    <property type="evidence" value="ECO:0007669"/>
    <property type="project" value="UniProtKB-ARBA"/>
</dbReference>
<dbReference type="PANTHER" id="PTHR19818:SF139">
    <property type="entry name" value="PAIR-RULE PROTEIN ODD-PAIRED"/>
    <property type="match status" value="1"/>
</dbReference>
<protein>
    <recommendedName>
        <fullName evidence="8">C2H2-type domain-containing protein</fullName>
    </recommendedName>
</protein>
<evidence type="ECO:0000313" key="16">
    <source>
        <dbReference type="Proteomes" id="UP000486351"/>
    </source>
</evidence>
<evidence type="ECO:0000313" key="12">
    <source>
        <dbReference type="EMBL" id="KAE9343483.1"/>
    </source>
</evidence>